<accession>A0A2Z5FSA5</accession>
<evidence type="ECO:0000313" key="2">
    <source>
        <dbReference type="Proteomes" id="UP000253606"/>
    </source>
</evidence>
<protein>
    <submittedName>
        <fullName evidence="1">Uncharacterized protein</fullName>
    </submittedName>
</protein>
<sequence>MQSKVRWTINNELDGAKFERHCVDLLYRDGYKEIVPIESQGEAFIKQLADALGERLAAGASVMSKACGTIDEKLQKRSCPEN</sequence>
<dbReference type="Proteomes" id="UP000253606">
    <property type="component" value="Chromosome"/>
</dbReference>
<dbReference type="EMBL" id="CP030840">
    <property type="protein sequence ID" value="AXC09682.1"/>
    <property type="molecule type" value="Genomic_DNA"/>
</dbReference>
<proteinExistence type="predicted"/>
<evidence type="ECO:0000313" key="1">
    <source>
        <dbReference type="EMBL" id="AXC09682.1"/>
    </source>
</evidence>
<organism evidence="1 2">
    <name type="scientific">Acidisarcina polymorpha</name>
    <dbReference type="NCBI Taxonomy" id="2211140"/>
    <lineage>
        <taxon>Bacteria</taxon>
        <taxon>Pseudomonadati</taxon>
        <taxon>Acidobacteriota</taxon>
        <taxon>Terriglobia</taxon>
        <taxon>Terriglobales</taxon>
        <taxon>Acidobacteriaceae</taxon>
        <taxon>Acidisarcina</taxon>
    </lineage>
</organism>
<dbReference type="RefSeq" id="WP_114205470.1">
    <property type="nucleotide sequence ID" value="NZ_CP030840.1"/>
</dbReference>
<name>A0A2Z5FSA5_9BACT</name>
<dbReference type="KEGG" id="abas:ACPOL_0299"/>
<reference evidence="1 2" key="1">
    <citation type="journal article" date="2018" name="Front. Microbiol.">
        <title>Hydrolytic Capabilities as a Key to Environmental Success: Chitinolytic and Cellulolytic Acidobacteria From Acidic Sub-arctic Soils and Boreal Peatlands.</title>
        <authorList>
            <person name="Belova S.E."/>
            <person name="Ravin N.V."/>
            <person name="Pankratov T.A."/>
            <person name="Rakitin A.L."/>
            <person name="Ivanova A.A."/>
            <person name="Beletsky A.V."/>
            <person name="Mardanov A.V."/>
            <person name="Sinninghe Damste J.S."/>
            <person name="Dedysh S.N."/>
        </authorList>
    </citation>
    <scope>NUCLEOTIDE SEQUENCE [LARGE SCALE GENOMIC DNA]</scope>
    <source>
        <strain evidence="1 2">SBC82</strain>
    </source>
</reference>
<keyword evidence="2" id="KW-1185">Reference proteome</keyword>
<gene>
    <name evidence="1" type="ORF">ACPOL_0299</name>
</gene>
<dbReference type="AlphaFoldDB" id="A0A2Z5FSA5"/>